<organism evidence="1 2">
    <name type="scientific">Burkholderia ubonensis subsp. mesacidophila</name>
    <dbReference type="NCBI Taxonomy" id="265293"/>
    <lineage>
        <taxon>Bacteria</taxon>
        <taxon>Pseudomonadati</taxon>
        <taxon>Pseudomonadota</taxon>
        <taxon>Betaproteobacteria</taxon>
        <taxon>Burkholderiales</taxon>
        <taxon>Burkholderiaceae</taxon>
        <taxon>Burkholderia</taxon>
        <taxon>Burkholderia cepacia complex</taxon>
    </lineage>
</organism>
<evidence type="ECO:0000313" key="2">
    <source>
        <dbReference type="Proteomes" id="UP000217994"/>
    </source>
</evidence>
<dbReference type="EMBL" id="MTZU01000069">
    <property type="protein sequence ID" value="PCE30168.1"/>
    <property type="molecule type" value="Genomic_DNA"/>
</dbReference>
<reference evidence="1 2" key="1">
    <citation type="submission" date="2017-01" db="EMBL/GenBank/DDBJ databases">
        <title>Whole-Genome Shotgun Sequencing of Two beta-Proteobacterial Species in Search of the Bulgecin Biosynthetic Cluster.</title>
        <authorList>
            <person name="Horsman M.E."/>
            <person name="Marous D.R."/>
            <person name="Li R."/>
            <person name="Oliver R.A."/>
            <person name="Byun B."/>
            <person name="Emrich S.J."/>
            <person name="Boggess B."/>
            <person name="Townsend C.A."/>
            <person name="Mobashery S."/>
        </authorList>
    </citation>
    <scope>NUCLEOTIDE SEQUENCE [LARGE SCALE GENOMIC DNA]</scope>
    <source>
        <strain evidence="1 2">ATCC 31433</strain>
    </source>
</reference>
<gene>
    <name evidence="1" type="ORF">BZL54_22215</name>
</gene>
<dbReference type="Proteomes" id="UP000217994">
    <property type="component" value="Unassembled WGS sequence"/>
</dbReference>
<dbReference type="AlphaFoldDB" id="A0A2A4FC24"/>
<dbReference type="GeneID" id="69001455"/>
<sequence>MKNLVRAEMETSNPKRAIITYDVGGRQIETCTISRDAVEQLRRDAFVMPRTLADFGGALDDEFARKLGRAALLLLATAQPELETHIAVTKDQ</sequence>
<name>A0A2A4FC24_9BURK</name>
<evidence type="ECO:0000313" key="1">
    <source>
        <dbReference type="EMBL" id="PCE30168.1"/>
    </source>
</evidence>
<accession>A0A2A4FC24</accession>
<evidence type="ECO:0008006" key="3">
    <source>
        <dbReference type="Google" id="ProtNLM"/>
    </source>
</evidence>
<protein>
    <recommendedName>
        <fullName evidence="3">DUF1488 family protein</fullName>
    </recommendedName>
</protein>
<comment type="caution">
    <text evidence="1">The sequence shown here is derived from an EMBL/GenBank/DDBJ whole genome shotgun (WGS) entry which is preliminary data.</text>
</comment>
<dbReference type="RefSeq" id="WP_084907131.1">
    <property type="nucleotide sequence ID" value="NZ_CP020738.1"/>
</dbReference>
<proteinExistence type="predicted"/>